<dbReference type="GO" id="GO:0016020">
    <property type="term" value="C:membrane"/>
    <property type="evidence" value="ECO:0007669"/>
    <property type="project" value="UniProtKB-SubCell"/>
</dbReference>
<dbReference type="Gene3D" id="1.20.1250.20">
    <property type="entry name" value="MFS general substrate transporter like domains"/>
    <property type="match status" value="1"/>
</dbReference>
<comment type="caution">
    <text evidence="8">The sequence shown here is derived from an EMBL/GenBank/DDBJ whole genome shotgun (WGS) entry which is preliminary data.</text>
</comment>
<evidence type="ECO:0000256" key="5">
    <source>
        <dbReference type="ARBA" id="ARBA00023136"/>
    </source>
</evidence>
<dbReference type="EMBL" id="CM035419">
    <property type="protein sequence ID" value="KAH7415297.1"/>
    <property type="molecule type" value="Genomic_DNA"/>
</dbReference>
<feature type="transmembrane region" description="Helical" evidence="7">
    <location>
        <begin position="174"/>
        <end position="195"/>
    </location>
</feature>
<dbReference type="InterPro" id="IPR036259">
    <property type="entry name" value="MFS_trans_sf"/>
</dbReference>
<dbReference type="OrthoDB" id="1918027at2759"/>
<evidence type="ECO:0000313" key="9">
    <source>
        <dbReference type="Proteomes" id="UP000825935"/>
    </source>
</evidence>
<name>A0A8T2T9F3_CERRI</name>
<evidence type="ECO:0000256" key="2">
    <source>
        <dbReference type="ARBA" id="ARBA00005982"/>
    </source>
</evidence>
<feature type="transmembrane region" description="Helical" evidence="7">
    <location>
        <begin position="120"/>
        <end position="139"/>
    </location>
</feature>
<dbReference type="InterPro" id="IPR000109">
    <property type="entry name" value="POT_fam"/>
</dbReference>
<dbReference type="Proteomes" id="UP000825935">
    <property type="component" value="Chromosome 14"/>
</dbReference>
<comment type="similarity">
    <text evidence="2">Belongs to the major facilitator superfamily. Proton-dependent oligopeptide transporter (POT/PTR) (TC 2.A.17) family.</text>
</comment>
<gene>
    <name evidence="8" type="ORF">KP509_14G036700</name>
</gene>
<feature type="transmembrane region" description="Helical" evidence="7">
    <location>
        <begin position="383"/>
        <end position="401"/>
    </location>
</feature>
<organism evidence="8 9">
    <name type="scientific">Ceratopteris richardii</name>
    <name type="common">Triangle waterfern</name>
    <dbReference type="NCBI Taxonomy" id="49495"/>
    <lineage>
        <taxon>Eukaryota</taxon>
        <taxon>Viridiplantae</taxon>
        <taxon>Streptophyta</taxon>
        <taxon>Embryophyta</taxon>
        <taxon>Tracheophyta</taxon>
        <taxon>Polypodiopsida</taxon>
        <taxon>Polypodiidae</taxon>
        <taxon>Polypodiales</taxon>
        <taxon>Pteridineae</taxon>
        <taxon>Pteridaceae</taxon>
        <taxon>Parkerioideae</taxon>
        <taxon>Ceratopteris</taxon>
    </lineage>
</organism>
<evidence type="ECO:0000256" key="1">
    <source>
        <dbReference type="ARBA" id="ARBA00004141"/>
    </source>
</evidence>
<feature type="transmembrane region" description="Helical" evidence="7">
    <location>
        <begin position="461"/>
        <end position="485"/>
    </location>
</feature>
<dbReference type="PANTHER" id="PTHR11654">
    <property type="entry name" value="OLIGOPEPTIDE TRANSPORTER-RELATED"/>
    <property type="match status" value="1"/>
</dbReference>
<evidence type="ECO:0000256" key="6">
    <source>
        <dbReference type="SAM" id="MobiDB-lite"/>
    </source>
</evidence>
<keyword evidence="5 7" id="KW-0472">Membrane</keyword>
<sequence>MGDIQNFEWKQPLLEEQARATTLPTVALDDDDEEKRKQLRPLTPSLPLSQPAADEETSYVDWLGRRALPSHGGWMAASFLLGSHCLQSLALSGCTVNLVIFLVRKMQQKNSSAANVYTNWTGTSFLTSIIGGAIGDAYWGRLWTSIFCQLVYIVGLIMFSLIGTIITAENNLPQMLHVVLLYVALYTMGLGNASLTPNAVSLGADQFDLSNQSSTFISMSIASSAMGLMFSTSIISYIENEGQWRLGFWLSAGFGVMGLLLFLAGMPKMRQHKAGENPLFCIGRVLYACICSQKSDRLSSPKEFNKRGTNFRWLDKASTLKQHHMCTLQQVQAVKGICFLLPFWVCGIIVASVLAQKSTLFMLQGDTMENLLWGNIRFPPGSMSLFSLIMVVMCTPAYTILIEPYARRYNRGNSSIVRMGSGLIIAIILFCIAAIIEARRLKISHIGEESLTDGTKVSMSIFWLVPQYVLDGLITALWGCGHLEFNYIYAPQGMRSLATALSLSDLALGNYLSSLLLGAVTTFTSWIPDDLNHGHLDYFYWLLAGLLVIDLILFVVASKWVVSTSKQLWFEGHPGHDVQEVDLLA</sequence>
<reference evidence="8" key="1">
    <citation type="submission" date="2021-08" db="EMBL/GenBank/DDBJ databases">
        <title>WGS assembly of Ceratopteris richardii.</title>
        <authorList>
            <person name="Marchant D.B."/>
            <person name="Chen G."/>
            <person name="Jenkins J."/>
            <person name="Shu S."/>
            <person name="Leebens-Mack J."/>
            <person name="Grimwood J."/>
            <person name="Schmutz J."/>
            <person name="Soltis P."/>
            <person name="Soltis D."/>
            <person name="Chen Z.-H."/>
        </authorList>
    </citation>
    <scope>NUCLEOTIDE SEQUENCE</scope>
    <source>
        <strain evidence="8">Whitten #5841</strain>
        <tissue evidence="8">Leaf</tissue>
    </source>
</reference>
<evidence type="ECO:0000256" key="4">
    <source>
        <dbReference type="ARBA" id="ARBA00022989"/>
    </source>
</evidence>
<dbReference type="OMA" id="WMAASFL"/>
<dbReference type="Pfam" id="PF00854">
    <property type="entry name" value="PTR2"/>
    <property type="match status" value="1"/>
</dbReference>
<feature type="transmembrane region" description="Helical" evidence="7">
    <location>
        <begin position="337"/>
        <end position="363"/>
    </location>
</feature>
<feature type="transmembrane region" description="Helical" evidence="7">
    <location>
        <begin position="146"/>
        <end position="168"/>
    </location>
</feature>
<evidence type="ECO:0000256" key="3">
    <source>
        <dbReference type="ARBA" id="ARBA00022692"/>
    </source>
</evidence>
<feature type="transmembrane region" description="Helical" evidence="7">
    <location>
        <begin position="74"/>
        <end position="100"/>
    </location>
</feature>
<feature type="transmembrane region" description="Helical" evidence="7">
    <location>
        <begin position="244"/>
        <end position="264"/>
    </location>
</feature>
<comment type="subcellular location">
    <subcellularLocation>
        <location evidence="1">Membrane</location>
        <topology evidence="1">Multi-pass membrane protein</topology>
    </subcellularLocation>
</comment>
<keyword evidence="4 7" id="KW-1133">Transmembrane helix</keyword>
<feature type="transmembrane region" description="Helical" evidence="7">
    <location>
        <begin position="539"/>
        <end position="562"/>
    </location>
</feature>
<dbReference type="GO" id="GO:0022857">
    <property type="term" value="F:transmembrane transporter activity"/>
    <property type="evidence" value="ECO:0007669"/>
    <property type="project" value="InterPro"/>
</dbReference>
<dbReference type="AlphaFoldDB" id="A0A8T2T9F3"/>
<feature type="region of interest" description="Disordered" evidence="6">
    <location>
        <begin position="20"/>
        <end position="52"/>
    </location>
</feature>
<protein>
    <submittedName>
        <fullName evidence="8">Uncharacterized protein</fullName>
    </submittedName>
</protein>
<evidence type="ECO:0000313" key="8">
    <source>
        <dbReference type="EMBL" id="KAH7415297.1"/>
    </source>
</evidence>
<accession>A0A8T2T9F3</accession>
<keyword evidence="9" id="KW-1185">Reference proteome</keyword>
<proteinExistence type="inferred from homology"/>
<keyword evidence="3 7" id="KW-0812">Transmembrane</keyword>
<feature type="transmembrane region" description="Helical" evidence="7">
    <location>
        <begin position="216"/>
        <end position="238"/>
    </location>
</feature>
<dbReference type="SUPFAM" id="SSF103473">
    <property type="entry name" value="MFS general substrate transporter"/>
    <property type="match status" value="1"/>
</dbReference>
<feature type="transmembrane region" description="Helical" evidence="7">
    <location>
        <begin position="422"/>
        <end position="441"/>
    </location>
</feature>
<feature type="transmembrane region" description="Helical" evidence="7">
    <location>
        <begin position="506"/>
        <end position="527"/>
    </location>
</feature>
<evidence type="ECO:0000256" key="7">
    <source>
        <dbReference type="SAM" id="Phobius"/>
    </source>
</evidence>